<dbReference type="PANTHER" id="PTHR43479">
    <property type="entry name" value="ACREF/ENVCD OPERON REPRESSOR-RELATED"/>
    <property type="match status" value="1"/>
</dbReference>
<dbReference type="PANTHER" id="PTHR43479:SF7">
    <property type="entry name" value="TETR-FAMILY TRANSCRIPTIONAL REGULATOR"/>
    <property type="match status" value="1"/>
</dbReference>
<dbReference type="EMBL" id="JAQKAB010000010">
    <property type="protein sequence ID" value="MDA7027812.1"/>
    <property type="molecule type" value="Genomic_DNA"/>
</dbReference>
<dbReference type="RefSeq" id="WP_271341633.1">
    <property type="nucleotide sequence ID" value="NZ_JAQKAB010000010.1"/>
</dbReference>
<dbReference type="Pfam" id="PF14278">
    <property type="entry name" value="TetR_C_8"/>
    <property type="match status" value="1"/>
</dbReference>
<dbReference type="Gene3D" id="1.10.357.10">
    <property type="entry name" value="Tetracycline Repressor, domain 2"/>
    <property type="match status" value="1"/>
</dbReference>
<keyword evidence="2 3" id="KW-0238">DNA-binding</keyword>
<dbReference type="InterPro" id="IPR039532">
    <property type="entry name" value="TetR_C_Firmicutes"/>
</dbReference>
<evidence type="ECO:0000256" key="3">
    <source>
        <dbReference type="PROSITE-ProRule" id="PRU00335"/>
    </source>
</evidence>
<dbReference type="PROSITE" id="PS50977">
    <property type="entry name" value="HTH_TETR_2"/>
    <property type="match status" value="1"/>
</dbReference>
<evidence type="ECO:0000313" key="6">
    <source>
        <dbReference type="Proteomes" id="UP001211894"/>
    </source>
</evidence>
<dbReference type="Proteomes" id="UP001211894">
    <property type="component" value="Unassembled WGS sequence"/>
</dbReference>
<feature type="domain" description="HTH tetR-type" evidence="4">
    <location>
        <begin position="11"/>
        <end position="71"/>
    </location>
</feature>
<proteinExistence type="predicted"/>
<name>A0ABT4X686_9BACI</name>
<feature type="DNA-binding region" description="H-T-H motif" evidence="3">
    <location>
        <begin position="34"/>
        <end position="53"/>
    </location>
</feature>
<dbReference type="SUPFAM" id="SSF46689">
    <property type="entry name" value="Homeodomain-like"/>
    <property type="match status" value="1"/>
</dbReference>
<evidence type="ECO:0000256" key="2">
    <source>
        <dbReference type="ARBA" id="ARBA00023125"/>
    </source>
</evidence>
<protein>
    <submittedName>
        <fullName evidence="5">TetR/AcrR family transcriptional regulator C-terminal domain-containing protein</fullName>
    </submittedName>
</protein>
<gene>
    <name evidence="5" type="ORF">PJ311_14620</name>
</gene>
<dbReference type="Pfam" id="PF00440">
    <property type="entry name" value="TetR_N"/>
    <property type="match status" value="1"/>
</dbReference>
<sequence>MENKKADRRIHRTKRLIRDALSVLMEEKSFEEITVKDITEKADINRGTFYLHYQDKYDLLEQSEDEIIKEIQKLGMESINFIESWIVSAFETPLPFIVNVFEYFKKNAVFLKPILGPKGTGSFPIKFKSVLSANLMRIRKTIKGDTLVPEEYLISYIVGAHISVLQQWLESGMKETPDEMALILSRLTGMGPAFAAGLITK</sequence>
<organism evidence="5 6">
    <name type="scientific">Bacillus changyiensis</name>
    <dbReference type="NCBI Taxonomy" id="3004103"/>
    <lineage>
        <taxon>Bacteria</taxon>
        <taxon>Bacillati</taxon>
        <taxon>Bacillota</taxon>
        <taxon>Bacilli</taxon>
        <taxon>Bacillales</taxon>
        <taxon>Bacillaceae</taxon>
        <taxon>Bacillus</taxon>
    </lineage>
</organism>
<dbReference type="InterPro" id="IPR009057">
    <property type="entry name" value="Homeodomain-like_sf"/>
</dbReference>
<evidence type="ECO:0000313" key="5">
    <source>
        <dbReference type="EMBL" id="MDA7027812.1"/>
    </source>
</evidence>
<keyword evidence="1" id="KW-0678">Repressor</keyword>
<dbReference type="InterPro" id="IPR001647">
    <property type="entry name" value="HTH_TetR"/>
</dbReference>
<keyword evidence="6" id="KW-1185">Reference proteome</keyword>
<evidence type="ECO:0000259" key="4">
    <source>
        <dbReference type="PROSITE" id="PS50977"/>
    </source>
</evidence>
<evidence type="ECO:0000256" key="1">
    <source>
        <dbReference type="ARBA" id="ARBA00022491"/>
    </source>
</evidence>
<accession>A0ABT4X686</accession>
<reference evidence="5 6" key="1">
    <citation type="submission" date="2023-01" db="EMBL/GenBank/DDBJ databases">
        <title>Bacillus changyiensis sp. nov., isolated from a coastal deposit.</title>
        <authorList>
            <person name="Xiao G."/>
            <person name="Lai Q."/>
            <person name="Hu Z."/>
            <person name="Shao Z."/>
        </authorList>
    </citation>
    <scope>NUCLEOTIDE SEQUENCE [LARGE SCALE GENOMIC DNA]</scope>
    <source>
        <strain evidence="5 6">CLL-7-23</strain>
    </source>
</reference>
<dbReference type="InterPro" id="IPR050624">
    <property type="entry name" value="HTH-type_Tx_Regulator"/>
</dbReference>
<comment type="caution">
    <text evidence="5">The sequence shown here is derived from an EMBL/GenBank/DDBJ whole genome shotgun (WGS) entry which is preliminary data.</text>
</comment>